<dbReference type="Proteomes" id="UP000241903">
    <property type="component" value="Segment"/>
</dbReference>
<gene>
    <name evidence="3" type="ORF">N161109_119</name>
    <name evidence="1" type="ORF">S050808_119</name>
    <name evidence="2" type="ORF">S820908_117</name>
</gene>
<dbReference type="EMBL" id="KU686204">
    <property type="protein sequence ID" value="AOV60266.1"/>
    <property type="molecule type" value="Genomic_DNA"/>
</dbReference>
<keyword evidence="4" id="KW-1185">Reference proteome</keyword>
<sequence length="78" mass="9063">MSEHPEIAEVNWIDGAFYVEKTLYLWKSVRKDTGKDFLFALTEEEVTKVTRWYLKCEQEGTLHLHSRVVGDSFVGGKL</sequence>
<protein>
    <submittedName>
        <fullName evidence="1">Uncharacterized protein</fullName>
    </submittedName>
</protein>
<dbReference type="Proteomes" id="UP000202784">
    <property type="component" value="Segment"/>
</dbReference>
<proteinExistence type="predicted"/>
<evidence type="ECO:0000313" key="1">
    <source>
        <dbReference type="EMBL" id="AOV60266.1"/>
    </source>
</evidence>
<dbReference type="Pfam" id="PF24272">
    <property type="entry name" value="DUF7468"/>
    <property type="match status" value="1"/>
</dbReference>
<reference evidence="4 5" key="1">
    <citation type="journal article" date="2016" name="Virology">
        <title>The genomic content and context of auxiliary metabolic genes in marine cyanomyoviruses.</title>
        <authorList>
            <person name="Crummett L.T."/>
            <person name="Puxty R.J."/>
            <person name="Weihe C."/>
            <person name="Marston M.F."/>
            <person name="Martiny J.B."/>
        </authorList>
    </citation>
    <scope>NUCLEOTIDE SEQUENCE [LARGE SCALE GENOMIC DNA]</scope>
    <source>
        <strain evidence="1">0808SB05</strain>
        <strain evidence="2">0908SB82</strain>
        <strain evidence="3">1109NB16</strain>
    </source>
</reference>
<evidence type="ECO:0000313" key="3">
    <source>
        <dbReference type="EMBL" id="AOV60722.1"/>
    </source>
</evidence>
<dbReference type="Proteomes" id="UP000240393">
    <property type="component" value="Segment"/>
</dbReference>
<evidence type="ECO:0000313" key="5">
    <source>
        <dbReference type="Proteomes" id="UP000240393"/>
    </source>
</evidence>
<dbReference type="EMBL" id="KU686206">
    <property type="protein sequence ID" value="AOV60722.1"/>
    <property type="molecule type" value="Genomic_DNA"/>
</dbReference>
<evidence type="ECO:0000313" key="2">
    <source>
        <dbReference type="EMBL" id="AOV60492.1"/>
    </source>
</evidence>
<dbReference type="KEGG" id="vg:30307703"/>
<name>A0A1D8KNN4_9CAUD</name>
<dbReference type="EMBL" id="KU686205">
    <property type="protein sequence ID" value="AOV60492.1"/>
    <property type="molecule type" value="Genomic_DNA"/>
</dbReference>
<accession>A0A1D8KNN4</accession>
<organism evidence="1 5">
    <name type="scientific">Synechococcus phage S-CAM9</name>
    <dbReference type="NCBI Taxonomy" id="1883369"/>
    <lineage>
        <taxon>Viruses</taxon>
        <taxon>Duplodnaviria</taxon>
        <taxon>Heunggongvirae</taxon>
        <taxon>Uroviricota</taxon>
        <taxon>Caudoviricetes</taxon>
        <taxon>Pantevenvirales</taxon>
        <taxon>Kyanoviridae</taxon>
        <taxon>Kanaloavirus</taxon>
        <taxon>Kanaloavirus scam9</taxon>
    </lineage>
</organism>
<dbReference type="OrthoDB" id="23947at10239"/>
<dbReference type="RefSeq" id="YP_009322554.1">
    <property type="nucleotide sequence ID" value="NC_031922.1"/>
</dbReference>
<evidence type="ECO:0000313" key="4">
    <source>
        <dbReference type="Proteomes" id="UP000202784"/>
    </source>
</evidence>
<dbReference type="InterPro" id="IPR055891">
    <property type="entry name" value="DUF7468"/>
</dbReference>
<dbReference type="GeneID" id="30307703"/>